<evidence type="ECO:0000256" key="16">
    <source>
        <dbReference type="SAM" id="Phobius"/>
    </source>
</evidence>
<keyword evidence="19" id="KW-1185">Reference proteome</keyword>
<keyword evidence="16" id="KW-0812">Transmembrane</keyword>
<feature type="domain" description="XPG-I" evidence="17">
    <location>
        <begin position="139"/>
        <end position="211"/>
    </location>
</feature>
<dbReference type="PANTHER" id="PTHR11081">
    <property type="entry name" value="FLAP ENDONUCLEASE FAMILY MEMBER"/>
    <property type="match status" value="1"/>
</dbReference>
<keyword evidence="11" id="KW-0496">Mitochondrion</keyword>
<keyword evidence="2" id="KW-0597">Phosphoprotein</keyword>
<evidence type="ECO:0000256" key="3">
    <source>
        <dbReference type="ARBA" id="ARBA00022705"/>
    </source>
</evidence>
<comment type="cofactor">
    <cofactor evidence="1">
        <name>Mg(2+)</name>
        <dbReference type="ChEBI" id="CHEBI:18420"/>
    </cofactor>
</comment>
<evidence type="ECO:0000256" key="15">
    <source>
        <dbReference type="ARBA" id="ARBA00034726"/>
    </source>
</evidence>
<dbReference type="FunFam" id="1.10.150.20:FF:000009">
    <property type="entry name" value="Flap endonuclease 1"/>
    <property type="match status" value="1"/>
</dbReference>
<evidence type="ECO:0000256" key="9">
    <source>
        <dbReference type="ARBA" id="ARBA00022839"/>
    </source>
</evidence>
<keyword evidence="9" id="KW-0269">Exonuclease</keyword>
<keyword evidence="5" id="KW-0479">Metal-binding</keyword>
<dbReference type="InterPro" id="IPR006086">
    <property type="entry name" value="XPG-I_dom"/>
</dbReference>
<dbReference type="Gene3D" id="1.10.150.20">
    <property type="entry name" value="5' to 3' exonuclease, C-terminal subdomain"/>
    <property type="match status" value="1"/>
</dbReference>
<dbReference type="AlphaFoldDB" id="A0A3P8WJ04"/>
<evidence type="ECO:0000256" key="6">
    <source>
        <dbReference type="ARBA" id="ARBA00022759"/>
    </source>
</evidence>
<keyword evidence="16" id="KW-0472">Membrane</keyword>
<dbReference type="InterPro" id="IPR006084">
    <property type="entry name" value="XPG/Rad2"/>
</dbReference>
<dbReference type="GO" id="GO:0003677">
    <property type="term" value="F:DNA binding"/>
    <property type="evidence" value="ECO:0007669"/>
    <property type="project" value="InterPro"/>
</dbReference>
<sequence length="389" mass="44270">MGITKLSDLIRKEAPEAISHRDISDYTGNTKFAATHSSFSCTTYPKKYLLIKKKKTFPYDLIDLLFFFYFLLLLFSPLIGLFFRTLTFLEHDIKPVFVFDGRPPGEKAAVVSEAGPTLILQCMYPPVSSQTKDYLHLLKLLGVPVIQAPGDAEALCAKLVMDRIVDAAASEDMDTLPFGASTLIRQLKAKKDRWDLTNHQVVLRLNQILTLILIFCSHQFVDLCILLGCDYCDKITGLGPKRALTLIQKHRNIETVVLHVNRKTHPVPHLWKYKEARRLFLEPPETVTSELTWSEPDEEALVRFLCHTKRVRYVCFTPAFLAPSSFLILVSFQIVSMFEVWNVFIVEWKTSVRPGKAGGRSGKEKKWKAEAAAKLESRTFLELPGRGHR</sequence>
<dbReference type="Ensembl" id="ENSCSET00000027806.1">
    <property type="protein sequence ID" value="ENSCSEP00000027438.1"/>
    <property type="gene ID" value="ENSCSEG00000017507.1"/>
</dbReference>
<protein>
    <submittedName>
        <fullName evidence="18">Zgc:110269</fullName>
    </submittedName>
</protein>
<reference evidence="18" key="3">
    <citation type="submission" date="2025-09" db="UniProtKB">
        <authorList>
            <consortium name="Ensembl"/>
        </authorList>
    </citation>
    <scope>IDENTIFICATION</scope>
</reference>
<dbReference type="GeneTree" id="ENSGT00940000155807"/>
<evidence type="ECO:0000256" key="14">
    <source>
        <dbReference type="ARBA" id="ARBA00029382"/>
    </source>
</evidence>
<keyword evidence="12" id="KW-0234">DNA repair</keyword>
<evidence type="ECO:0000313" key="18">
    <source>
        <dbReference type="Ensembl" id="ENSCSEP00000027438.1"/>
    </source>
</evidence>
<keyword evidence="13" id="KW-0539">Nucleus</keyword>
<evidence type="ECO:0000256" key="4">
    <source>
        <dbReference type="ARBA" id="ARBA00022722"/>
    </source>
</evidence>
<dbReference type="SUPFAM" id="SSF47807">
    <property type="entry name" value="5' to 3' exonuclease, C-terminal subdomain"/>
    <property type="match status" value="1"/>
</dbReference>
<keyword evidence="3" id="KW-0235">DNA replication</keyword>
<dbReference type="InterPro" id="IPR036279">
    <property type="entry name" value="5-3_exonuclease_C_sf"/>
</dbReference>
<dbReference type="PANTHER" id="PTHR11081:SF49">
    <property type="entry name" value="FLAP ENDONUCLEASE 1 HOMOLOG-RELATED"/>
    <property type="match status" value="1"/>
</dbReference>
<dbReference type="PRINTS" id="PR00853">
    <property type="entry name" value="XPGRADSUPER"/>
</dbReference>
<dbReference type="GO" id="GO:0030145">
    <property type="term" value="F:manganese ion binding"/>
    <property type="evidence" value="ECO:0007669"/>
    <property type="project" value="TreeGrafter"/>
</dbReference>
<reference evidence="18" key="2">
    <citation type="submission" date="2025-08" db="UniProtKB">
        <authorList>
            <consortium name="Ensembl"/>
        </authorList>
    </citation>
    <scope>IDENTIFICATION</scope>
</reference>
<evidence type="ECO:0000313" key="19">
    <source>
        <dbReference type="Proteomes" id="UP000265120"/>
    </source>
</evidence>
<dbReference type="GO" id="GO:0017108">
    <property type="term" value="F:5'-flap endonuclease activity"/>
    <property type="evidence" value="ECO:0007669"/>
    <property type="project" value="TreeGrafter"/>
</dbReference>
<evidence type="ECO:0000256" key="5">
    <source>
        <dbReference type="ARBA" id="ARBA00022723"/>
    </source>
</evidence>
<dbReference type="GO" id="GO:0004523">
    <property type="term" value="F:RNA-DNA hybrid ribonuclease activity"/>
    <property type="evidence" value="ECO:0007669"/>
    <property type="project" value="TreeGrafter"/>
</dbReference>
<keyword evidence="8" id="KW-0378">Hydrolase</keyword>
<organism evidence="18 19">
    <name type="scientific">Cynoglossus semilaevis</name>
    <name type="common">Tongue sole</name>
    <dbReference type="NCBI Taxonomy" id="244447"/>
    <lineage>
        <taxon>Eukaryota</taxon>
        <taxon>Metazoa</taxon>
        <taxon>Chordata</taxon>
        <taxon>Craniata</taxon>
        <taxon>Vertebrata</taxon>
        <taxon>Euteleostomi</taxon>
        <taxon>Actinopterygii</taxon>
        <taxon>Neopterygii</taxon>
        <taxon>Teleostei</taxon>
        <taxon>Neoteleostei</taxon>
        <taxon>Acanthomorphata</taxon>
        <taxon>Carangaria</taxon>
        <taxon>Pleuronectiformes</taxon>
        <taxon>Pleuronectoidei</taxon>
        <taxon>Cynoglossidae</taxon>
        <taxon>Cynoglossinae</taxon>
        <taxon>Cynoglossus</taxon>
    </lineage>
</organism>
<keyword evidence="16" id="KW-1133">Transmembrane helix</keyword>
<dbReference type="Pfam" id="PF00867">
    <property type="entry name" value="XPG_I"/>
    <property type="match status" value="1"/>
</dbReference>
<dbReference type="InParanoid" id="A0A3P8WJ04"/>
<evidence type="ECO:0000256" key="13">
    <source>
        <dbReference type="ARBA" id="ARBA00023242"/>
    </source>
</evidence>
<dbReference type="InterPro" id="IPR008918">
    <property type="entry name" value="HhH2"/>
</dbReference>
<keyword evidence="4" id="KW-0540">Nuclease</keyword>
<keyword evidence="6" id="KW-0255">Endonuclease</keyword>
<dbReference type="Gene3D" id="3.40.50.1010">
    <property type="entry name" value="5'-nuclease"/>
    <property type="match status" value="2"/>
</dbReference>
<accession>A0A3P8WJ04</accession>
<evidence type="ECO:0000256" key="8">
    <source>
        <dbReference type="ARBA" id="ARBA00022801"/>
    </source>
</evidence>
<evidence type="ECO:0000256" key="2">
    <source>
        <dbReference type="ARBA" id="ARBA00022553"/>
    </source>
</evidence>
<evidence type="ECO:0000256" key="1">
    <source>
        <dbReference type="ARBA" id="ARBA00001946"/>
    </source>
</evidence>
<dbReference type="SMART" id="SM00484">
    <property type="entry name" value="XPGI"/>
    <property type="match status" value="1"/>
</dbReference>
<comment type="function">
    <text evidence="14">Structure-specific nuclease with 5'-flap endonuclease and 5'-3' exonuclease activities involved in DNA replication and repair. During DNA replication, cleaves the 5'-overhanging flap structure that is generated by displacement synthesis when DNA polymerase encounters the 5'-end of a downstream Okazaki fragment. It enters the flap from the 5'-end and then tracks to cleave the flap base, leaving a nick for ligation. Also involved in the long patch base excision repair (LP-BER) pathway, by cleaving within the apurinic/apyrimidinic (AP) site-terminated flap. Acts as a genome stabilization factor that prevents flaps from equilibrating into structures that lead to duplications and deletions. Also possesses 5'-3' exonuclease activity on nicked or gapped double-stranded DNA, and exhibits RNase H activity. Also involved in replication and repair of rDNA and in repairing mitochondrial DNA.</text>
</comment>
<feature type="transmembrane region" description="Helical" evidence="16">
    <location>
        <begin position="320"/>
        <end position="346"/>
    </location>
</feature>
<feature type="transmembrane region" description="Helical" evidence="16">
    <location>
        <begin position="61"/>
        <end position="83"/>
    </location>
</feature>
<dbReference type="GO" id="GO:0006281">
    <property type="term" value="P:DNA repair"/>
    <property type="evidence" value="ECO:0007669"/>
    <property type="project" value="UniProtKB-KW"/>
</dbReference>
<evidence type="ECO:0000256" key="7">
    <source>
        <dbReference type="ARBA" id="ARBA00022763"/>
    </source>
</evidence>
<name>A0A3P8WJ04_CYNSE</name>
<dbReference type="GO" id="GO:0000287">
    <property type="term" value="F:magnesium ion binding"/>
    <property type="evidence" value="ECO:0007669"/>
    <property type="project" value="TreeGrafter"/>
</dbReference>
<evidence type="ECO:0000256" key="11">
    <source>
        <dbReference type="ARBA" id="ARBA00023128"/>
    </source>
</evidence>
<comment type="similarity">
    <text evidence="15">Belongs to the XPG/RAD2 endonuclease family. FEN1 subfamily.</text>
</comment>
<dbReference type="GO" id="GO:0008409">
    <property type="term" value="F:5'-3' exonuclease activity"/>
    <property type="evidence" value="ECO:0007669"/>
    <property type="project" value="TreeGrafter"/>
</dbReference>
<dbReference type="GO" id="GO:0006260">
    <property type="term" value="P:DNA replication"/>
    <property type="evidence" value="ECO:0007669"/>
    <property type="project" value="UniProtKB-KW"/>
</dbReference>
<dbReference type="STRING" id="244447.ENSCSEP00000027438"/>
<evidence type="ECO:0000256" key="12">
    <source>
        <dbReference type="ARBA" id="ARBA00023204"/>
    </source>
</evidence>
<reference evidence="18 19" key="1">
    <citation type="journal article" date="2014" name="Nat. Genet.">
        <title>Whole-genome sequence of a flatfish provides insights into ZW sex chromosome evolution and adaptation to a benthic lifestyle.</title>
        <authorList>
            <person name="Chen S."/>
            <person name="Zhang G."/>
            <person name="Shao C."/>
            <person name="Huang Q."/>
            <person name="Liu G."/>
            <person name="Zhang P."/>
            <person name="Song W."/>
            <person name="An N."/>
            <person name="Chalopin D."/>
            <person name="Volff J.N."/>
            <person name="Hong Y."/>
            <person name="Li Q."/>
            <person name="Sha Z."/>
            <person name="Zhou H."/>
            <person name="Xie M."/>
            <person name="Yu Q."/>
            <person name="Liu Y."/>
            <person name="Xiang H."/>
            <person name="Wang N."/>
            <person name="Wu K."/>
            <person name="Yang C."/>
            <person name="Zhou Q."/>
            <person name="Liao X."/>
            <person name="Yang L."/>
            <person name="Hu Q."/>
            <person name="Zhang J."/>
            <person name="Meng L."/>
            <person name="Jin L."/>
            <person name="Tian Y."/>
            <person name="Lian J."/>
            <person name="Yang J."/>
            <person name="Miao G."/>
            <person name="Liu S."/>
            <person name="Liang Z."/>
            <person name="Yan F."/>
            <person name="Li Y."/>
            <person name="Sun B."/>
            <person name="Zhang H."/>
            <person name="Zhang J."/>
            <person name="Zhu Y."/>
            <person name="Du M."/>
            <person name="Zhao Y."/>
            <person name="Schartl M."/>
            <person name="Tang Q."/>
            <person name="Wang J."/>
        </authorList>
    </citation>
    <scope>NUCLEOTIDE SEQUENCE</scope>
</reference>
<proteinExistence type="inferred from homology"/>
<dbReference type="GO" id="GO:0005634">
    <property type="term" value="C:nucleus"/>
    <property type="evidence" value="ECO:0007669"/>
    <property type="project" value="TreeGrafter"/>
</dbReference>
<keyword evidence="10" id="KW-0460">Magnesium</keyword>
<dbReference type="InterPro" id="IPR029060">
    <property type="entry name" value="PIN-like_dom_sf"/>
</dbReference>
<dbReference type="Proteomes" id="UP000265120">
    <property type="component" value="Chromosome 20"/>
</dbReference>
<keyword evidence="7" id="KW-0227">DNA damage</keyword>
<evidence type="ECO:0000256" key="10">
    <source>
        <dbReference type="ARBA" id="ARBA00022842"/>
    </source>
</evidence>
<dbReference type="SMART" id="SM00279">
    <property type="entry name" value="HhH2"/>
    <property type="match status" value="1"/>
</dbReference>
<dbReference type="SUPFAM" id="SSF88723">
    <property type="entry name" value="PIN domain-like"/>
    <property type="match status" value="1"/>
</dbReference>
<evidence type="ECO:0000259" key="17">
    <source>
        <dbReference type="SMART" id="SM00484"/>
    </source>
</evidence>